<dbReference type="EMBL" id="KN294009">
    <property type="protein sequence ID" value="EEH35260.2"/>
    <property type="molecule type" value="Genomic_DNA"/>
</dbReference>
<gene>
    <name evidence="1" type="ORF">PAAG_06307</name>
</gene>
<sequence>MSPPFRLHSGLTLDDRPNLLTEEQTAMLVTFQAAVNSPANRQNSAQRKDNLRKSLLTPMRDPATSFFRHSADELDSRAKSFLVNPAELPALN</sequence>
<accession>C1H6B6</accession>
<dbReference type="HOGENOM" id="CLU_2413872_0_0_1"/>
<dbReference type="Proteomes" id="UP000002059">
    <property type="component" value="Partially assembled WGS sequence"/>
</dbReference>
<dbReference type="KEGG" id="pbl:PAAG_06307"/>
<protein>
    <submittedName>
        <fullName evidence="1">Uncharacterized protein</fullName>
    </submittedName>
</protein>
<proteinExistence type="predicted"/>
<evidence type="ECO:0000313" key="1">
    <source>
        <dbReference type="EMBL" id="EEH35260.2"/>
    </source>
</evidence>
<dbReference type="GeneID" id="9094959"/>
<name>C1H6B6_PARBA</name>
<dbReference type="AlphaFoldDB" id="C1H6B6"/>
<reference evidence="1 2" key="1">
    <citation type="journal article" date="2011" name="PLoS Genet.">
        <title>Comparative genomic analysis of human fungal pathogens causing paracoccidioidomycosis.</title>
        <authorList>
            <person name="Desjardins C.A."/>
            <person name="Champion M.D."/>
            <person name="Holder J.W."/>
            <person name="Muszewska A."/>
            <person name="Goldberg J."/>
            <person name="Bailao A.M."/>
            <person name="Brigido M.M."/>
            <person name="Ferreira M.E."/>
            <person name="Garcia A.M."/>
            <person name="Grynberg M."/>
            <person name="Gujja S."/>
            <person name="Heiman D.I."/>
            <person name="Henn M.R."/>
            <person name="Kodira C.D."/>
            <person name="Leon-Narvaez H."/>
            <person name="Longo L.V."/>
            <person name="Ma L.J."/>
            <person name="Malavazi I."/>
            <person name="Matsuo A.L."/>
            <person name="Morais F.V."/>
            <person name="Pereira M."/>
            <person name="Rodriguez-Brito S."/>
            <person name="Sakthikumar S."/>
            <person name="Salem-Izacc S.M."/>
            <person name="Sykes S.M."/>
            <person name="Teixeira M.M."/>
            <person name="Vallejo M.C."/>
            <person name="Walter M.E."/>
            <person name="Yandava C."/>
            <person name="Young S."/>
            <person name="Zeng Q."/>
            <person name="Zucker J."/>
            <person name="Felipe M.S."/>
            <person name="Goldman G.H."/>
            <person name="Haas B.J."/>
            <person name="McEwen J.G."/>
            <person name="Nino-Vega G."/>
            <person name="Puccia R."/>
            <person name="San-Blas G."/>
            <person name="Soares C.M."/>
            <person name="Birren B.W."/>
            <person name="Cuomo C.A."/>
        </authorList>
    </citation>
    <scope>NUCLEOTIDE SEQUENCE [LARGE SCALE GENOMIC DNA]</scope>
    <source>
        <strain evidence="2">ATCC MYA-826 / Pb01</strain>
    </source>
</reference>
<organism evidence="1 2">
    <name type="scientific">Paracoccidioides lutzii (strain ATCC MYA-826 / Pb01)</name>
    <name type="common">Paracoccidioides brasiliensis</name>
    <dbReference type="NCBI Taxonomy" id="502779"/>
    <lineage>
        <taxon>Eukaryota</taxon>
        <taxon>Fungi</taxon>
        <taxon>Dikarya</taxon>
        <taxon>Ascomycota</taxon>
        <taxon>Pezizomycotina</taxon>
        <taxon>Eurotiomycetes</taxon>
        <taxon>Eurotiomycetidae</taxon>
        <taxon>Onygenales</taxon>
        <taxon>Ajellomycetaceae</taxon>
        <taxon>Paracoccidioides</taxon>
    </lineage>
</organism>
<keyword evidence="2" id="KW-1185">Reference proteome</keyword>
<dbReference type="VEuPathDB" id="FungiDB:PAAG_06307"/>
<dbReference type="RefSeq" id="XP_015700078.1">
    <property type="nucleotide sequence ID" value="XM_015845852.1"/>
</dbReference>
<evidence type="ECO:0000313" key="2">
    <source>
        <dbReference type="Proteomes" id="UP000002059"/>
    </source>
</evidence>